<dbReference type="GO" id="GO:0016758">
    <property type="term" value="F:hexosyltransferase activity"/>
    <property type="evidence" value="ECO:0007669"/>
    <property type="project" value="InterPro"/>
</dbReference>
<evidence type="ECO:0000256" key="3">
    <source>
        <dbReference type="ARBA" id="ARBA00022679"/>
    </source>
</evidence>
<gene>
    <name evidence="9" type="ORF">SAMN05192568_102295</name>
</gene>
<evidence type="ECO:0000256" key="4">
    <source>
        <dbReference type="ARBA" id="ARBA00022692"/>
    </source>
</evidence>
<dbReference type="GO" id="GO:0016020">
    <property type="term" value="C:membrane"/>
    <property type="evidence" value="ECO:0007669"/>
    <property type="project" value="InterPro"/>
</dbReference>
<dbReference type="Pfam" id="PF01762">
    <property type="entry name" value="Galactosyl_T"/>
    <property type="match status" value="1"/>
</dbReference>
<dbReference type="OrthoDB" id="7981249at2"/>
<evidence type="ECO:0000256" key="6">
    <source>
        <dbReference type="ARBA" id="ARBA00022989"/>
    </source>
</evidence>
<evidence type="ECO:0000313" key="10">
    <source>
        <dbReference type="Proteomes" id="UP000199048"/>
    </source>
</evidence>
<dbReference type="EMBL" id="FOTK01000022">
    <property type="protein sequence ID" value="SFM20514.1"/>
    <property type="molecule type" value="Genomic_DNA"/>
</dbReference>
<evidence type="ECO:0000256" key="7">
    <source>
        <dbReference type="ARBA" id="ARBA00023034"/>
    </source>
</evidence>
<protein>
    <submittedName>
        <fullName evidence="9">Galactosyltransferase</fullName>
    </submittedName>
</protein>
<dbReference type="InterPro" id="IPR002659">
    <property type="entry name" value="Glyco_trans_31"/>
</dbReference>
<keyword evidence="6" id="KW-1133">Transmembrane helix</keyword>
<keyword evidence="2 9" id="KW-0328">Glycosyltransferase</keyword>
<evidence type="ECO:0000256" key="2">
    <source>
        <dbReference type="ARBA" id="ARBA00022676"/>
    </source>
</evidence>
<keyword evidence="3 9" id="KW-0808">Transferase</keyword>
<proteinExistence type="predicted"/>
<keyword evidence="5" id="KW-0735">Signal-anchor</keyword>
<comment type="subcellular location">
    <subcellularLocation>
        <location evidence="1">Golgi apparatus membrane</location>
        <topology evidence="1">Single-pass type II membrane protein</topology>
    </subcellularLocation>
</comment>
<keyword evidence="7" id="KW-0333">Golgi apparatus</keyword>
<accession>A0A1I4NY60</accession>
<organism evidence="9 10">
    <name type="scientific">Methylobacterium pseudosasicola</name>
    <dbReference type="NCBI Taxonomy" id="582667"/>
    <lineage>
        <taxon>Bacteria</taxon>
        <taxon>Pseudomonadati</taxon>
        <taxon>Pseudomonadota</taxon>
        <taxon>Alphaproteobacteria</taxon>
        <taxon>Hyphomicrobiales</taxon>
        <taxon>Methylobacteriaceae</taxon>
        <taxon>Methylobacterium</taxon>
    </lineage>
</organism>
<keyword evidence="10" id="KW-1185">Reference proteome</keyword>
<evidence type="ECO:0000256" key="1">
    <source>
        <dbReference type="ARBA" id="ARBA00004323"/>
    </source>
</evidence>
<reference evidence="10" key="1">
    <citation type="submission" date="2016-10" db="EMBL/GenBank/DDBJ databases">
        <authorList>
            <person name="Varghese N."/>
            <person name="Submissions S."/>
        </authorList>
    </citation>
    <scope>NUCLEOTIDE SEQUENCE [LARGE SCALE GENOMIC DNA]</scope>
    <source>
        <strain evidence="10">BL36</strain>
    </source>
</reference>
<dbReference type="Proteomes" id="UP000199048">
    <property type="component" value="Unassembled WGS sequence"/>
</dbReference>
<keyword evidence="4" id="KW-0812">Transmembrane</keyword>
<keyword evidence="8" id="KW-0472">Membrane</keyword>
<name>A0A1I4NY60_9HYPH</name>
<sequence length="314" mass="35767">MIYINKVETEMIMSLMRRLGRRPSGQEIYAHAGELFQKHGTNGYSGQMLQVIMRMSIKSNPYLPNISHMIGNYEDLTRHRIRSEMPRLLDCLERCNVNGLPIPIIISCKKYLHKAKDVAKSLKPHYFDIEPIIIIGGNDCRTENFQDQILQLPVNDDYEGLPYKMFEAYTLLNALGAKIGVIKIDDDISVCNETALDLEEVRTAFKFVDYMGNIMGYPHFDRAWHFGKCASPMPAIYGKPFIAPYANGPLYFLSKAALSKLATHYLKYPGCLDGEIYEDKIVGDVLNFYGVRAEHNPLQYILKIDTDAPDRLVG</sequence>
<evidence type="ECO:0000256" key="5">
    <source>
        <dbReference type="ARBA" id="ARBA00022968"/>
    </source>
</evidence>
<evidence type="ECO:0000313" key="9">
    <source>
        <dbReference type="EMBL" id="SFM20514.1"/>
    </source>
</evidence>
<dbReference type="AlphaFoldDB" id="A0A1I4NY60"/>
<evidence type="ECO:0000256" key="8">
    <source>
        <dbReference type="ARBA" id="ARBA00023136"/>
    </source>
</evidence>